<dbReference type="InterPro" id="IPR052159">
    <property type="entry name" value="Competence_DNA_uptake"/>
</dbReference>
<reference evidence="3 4" key="1">
    <citation type="submission" date="2020-08" db="EMBL/GenBank/DDBJ databases">
        <title>Sphingobacterium sp. DN00404 isolated from aquaculture water.</title>
        <authorList>
            <person name="Zhang M."/>
        </authorList>
    </citation>
    <scope>NUCLEOTIDE SEQUENCE [LARGE SCALE GENOMIC DNA]</scope>
    <source>
        <strain evidence="3 4">KCTC 42746</strain>
    </source>
</reference>
<dbReference type="RefSeq" id="WP_190314954.1">
    <property type="nucleotide sequence ID" value="NZ_JACNYL010000004.1"/>
</dbReference>
<dbReference type="PANTHER" id="PTHR30619:SF1">
    <property type="entry name" value="RECOMBINATION PROTEIN 2"/>
    <property type="match status" value="1"/>
</dbReference>
<dbReference type="Gene3D" id="3.60.15.10">
    <property type="entry name" value="Ribonuclease Z/Hydroxyacylglutathione hydrolase-like"/>
    <property type="match status" value="1"/>
</dbReference>
<dbReference type="PANTHER" id="PTHR30619">
    <property type="entry name" value="DNA INTERNALIZATION/COMPETENCE PROTEIN COMEC/REC2"/>
    <property type="match status" value="1"/>
</dbReference>
<evidence type="ECO:0008006" key="5">
    <source>
        <dbReference type="Google" id="ProtNLM"/>
    </source>
</evidence>
<feature type="signal peptide" evidence="2">
    <location>
        <begin position="1"/>
        <end position="26"/>
    </location>
</feature>
<proteinExistence type="predicted"/>
<dbReference type="SUPFAM" id="SSF56281">
    <property type="entry name" value="Metallo-hydrolase/oxidoreductase"/>
    <property type="match status" value="1"/>
</dbReference>
<gene>
    <name evidence="3" type="ORF">H8B21_16615</name>
</gene>
<accession>A0ABR7XVV9</accession>
<feature type="region of interest" description="Disordered" evidence="1">
    <location>
        <begin position="23"/>
        <end position="45"/>
    </location>
</feature>
<dbReference type="EMBL" id="JACNYL010000004">
    <property type="protein sequence ID" value="MBD1423192.1"/>
    <property type="molecule type" value="Genomic_DNA"/>
</dbReference>
<evidence type="ECO:0000313" key="3">
    <source>
        <dbReference type="EMBL" id="MBD1423192.1"/>
    </source>
</evidence>
<feature type="chain" id="PRO_5046894958" description="Metal-dependent hydrolase, beta-lactamase superfamily II" evidence="2">
    <location>
        <begin position="27"/>
        <end position="430"/>
    </location>
</feature>
<dbReference type="PROSITE" id="PS51257">
    <property type="entry name" value="PROKAR_LIPOPROTEIN"/>
    <property type="match status" value="1"/>
</dbReference>
<protein>
    <recommendedName>
        <fullName evidence="5">Metal-dependent hydrolase, beta-lactamase superfamily II</fullName>
    </recommendedName>
</protein>
<keyword evidence="4" id="KW-1185">Reference proteome</keyword>
<dbReference type="InterPro" id="IPR036866">
    <property type="entry name" value="RibonucZ/Hydroxyglut_hydro"/>
</dbReference>
<name>A0ABR7XVV9_9SPHI</name>
<dbReference type="Proteomes" id="UP000651112">
    <property type="component" value="Unassembled WGS sequence"/>
</dbReference>
<keyword evidence="2" id="KW-0732">Signal</keyword>
<sequence>MLKKNKEWIGLLLIIVLMSCSKSSSGDPNEGDNGGKDDPQNELIGKTLPDWQEGYLDIHAINTGRGESQLLIFPDGTTMLIDAAGSLISPTDAIPPPSQKPNGNVSPGLAVTNYTRHFIKTASNKINYLMLSHFDPDHMGTYSSSLPLDPTGTFRMGGITEVGAKIDFDKIIDRGYPDYNFPTNMASNSRIANYIKFIDWAKAHKGVIAEQFDVGKNDQIVLQENPSAYSNFEIRNIISNGVVWTGTGTGSTNTLPSGPEVAAADGSENIFSIGFVLSYGKFNFFTAGDLQYNGRTAHPWKDVEAPVAVVVPEVDVMKANHHATSNCNGTTILNSLKPQTVIIHPWRDVHPNTETLSRIFTANSGVQIFSTNMTEANKPRLGANLNRLKAVEGHIVVRVDPGGEEYYVYVLDDTNQDYKVTGVFGPYKSK</sequence>
<evidence type="ECO:0000256" key="2">
    <source>
        <dbReference type="SAM" id="SignalP"/>
    </source>
</evidence>
<organism evidence="3 4">
    <name type="scientific">Sphingobacterium chuzhouense</name>
    <dbReference type="NCBI Taxonomy" id="1742264"/>
    <lineage>
        <taxon>Bacteria</taxon>
        <taxon>Pseudomonadati</taxon>
        <taxon>Bacteroidota</taxon>
        <taxon>Sphingobacteriia</taxon>
        <taxon>Sphingobacteriales</taxon>
        <taxon>Sphingobacteriaceae</taxon>
        <taxon>Sphingobacterium</taxon>
    </lineage>
</organism>
<evidence type="ECO:0000313" key="4">
    <source>
        <dbReference type="Proteomes" id="UP000651112"/>
    </source>
</evidence>
<comment type="caution">
    <text evidence="3">The sequence shown here is derived from an EMBL/GenBank/DDBJ whole genome shotgun (WGS) entry which is preliminary data.</text>
</comment>
<evidence type="ECO:0000256" key="1">
    <source>
        <dbReference type="SAM" id="MobiDB-lite"/>
    </source>
</evidence>